<name>A0A927CYB8_9BACI</name>
<feature type="chain" id="PRO_5037020061" description="Tissue inhibitor of metalloproteinase" evidence="4">
    <location>
        <begin position="31"/>
        <end position="193"/>
    </location>
</feature>
<evidence type="ECO:0000313" key="5">
    <source>
        <dbReference type="EMBL" id="MBD3109918.1"/>
    </source>
</evidence>
<dbReference type="PANTHER" id="PTHR11844">
    <property type="entry name" value="METALLOPROTEASE INHIBITOR"/>
    <property type="match status" value="1"/>
</dbReference>
<dbReference type="PANTHER" id="PTHR11844:SF25">
    <property type="entry name" value="NTR DOMAIN-CONTAINING PROTEIN"/>
    <property type="match status" value="1"/>
</dbReference>
<dbReference type="AlphaFoldDB" id="A0A927CYB8"/>
<evidence type="ECO:0000256" key="4">
    <source>
        <dbReference type="SAM" id="SignalP"/>
    </source>
</evidence>
<evidence type="ECO:0000313" key="6">
    <source>
        <dbReference type="Proteomes" id="UP000602076"/>
    </source>
</evidence>
<dbReference type="PROSITE" id="PS51257">
    <property type="entry name" value="PROKAR_LIPOPROTEIN"/>
    <property type="match status" value="1"/>
</dbReference>
<evidence type="ECO:0000256" key="2">
    <source>
        <dbReference type="ARBA" id="ARBA00022525"/>
    </source>
</evidence>
<dbReference type="Pfam" id="PF00965">
    <property type="entry name" value="TIMP"/>
    <property type="match status" value="1"/>
</dbReference>
<dbReference type="GO" id="GO:0005615">
    <property type="term" value="C:extracellular space"/>
    <property type="evidence" value="ECO:0007669"/>
    <property type="project" value="TreeGrafter"/>
</dbReference>
<dbReference type="GO" id="GO:0051045">
    <property type="term" value="P:negative regulation of membrane protein ectodomain proteolysis"/>
    <property type="evidence" value="ECO:0007669"/>
    <property type="project" value="TreeGrafter"/>
</dbReference>
<organism evidence="5 6">
    <name type="scientific">Peribacillus faecalis</name>
    <dbReference type="NCBI Taxonomy" id="2772559"/>
    <lineage>
        <taxon>Bacteria</taxon>
        <taxon>Bacillati</taxon>
        <taxon>Bacillota</taxon>
        <taxon>Bacilli</taxon>
        <taxon>Bacillales</taxon>
        <taxon>Bacillaceae</taxon>
        <taxon>Peribacillus</taxon>
    </lineage>
</organism>
<dbReference type="EMBL" id="JACXSI010000047">
    <property type="protein sequence ID" value="MBD3109918.1"/>
    <property type="molecule type" value="Genomic_DNA"/>
</dbReference>
<keyword evidence="3" id="KW-0472">Membrane</keyword>
<accession>A0A927CYB8</accession>
<reference evidence="5" key="1">
    <citation type="submission" date="2020-09" db="EMBL/GenBank/DDBJ databases">
        <title>Bacillus faecalis sp. nov., a moderately halophilic bacterium isolated from cow faeces.</title>
        <authorList>
            <person name="Jiang L."/>
            <person name="Lee J."/>
        </authorList>
    </citation>
    <scope>NUCLEOTIDE SEQUENCE</scope>
    <source>
        <strain evidence="5">AGMB 02131</strain>
    </source>
</reference>
<dbReference type="Proteomes" id="UP000602076">
    <property type="component" value="Unassembled WGS sequence"/>
</dbReference>
<dbReference type="GO" id="GO:0008191">
    <property type="term" value="F:metalloendopeptidase inhibitor activity"/>
    <property type="evidence" value="ECO:0007669"/>
    <property type="project" value="InterPro"/>
</dbReference>
<evidence type="ECO:0008006" key="7">
    <source>
        <dbReference type="Google" id="ProtNLM"/>
    </source>
</evidence>
<proteinExistence type="predicted"/>
<keyword evidence="3" id="KW-0812">Transmembrane</keyword>
<dbReference type="GO" id="GO:0031012">
    <property type="term" value="C:extracellular matrix"/>
    <property type="evidence" value="ECO:0007669"/>
    <property type="project" value="TreeGrafter"/>
</dbReference>
<comment type="subcellular location">
    <subcellularLocation>
        <location evidence="1">Secreted</location>
    </subcellularLocation>
</comment>
<protein>
    <recommendedName>
        <fullName evidence="7">Tissue inhibitor of metalloproteinase</fullName>
    </recommendedName>
</protein>
<dbReference type="InterPro" id="IPR008993">
    <property type="entry name" value="TIMP-like_OB-fold"/>
</dbReference>
<keyword evidence="2" id="KW-0964">Secreted</keyword>
<evidence type="ECO:0000256" key="1">
    <source>
        <dbReference type="ARBA" id="ARBA00004613"/>
    </source>
</evidence>
<dbReference type="Gene3D" id="2.40.50.120">
    <property type="match status" value="1"/>
</dbReference>
<feature type="signal peptide" evidence="4">
    <location>
        <begin position="1"/>
        <end position="30"/>
    </location>
</feature>
<sequence length="193" mass="21398">MRMVKRFLALFLFLSGFLFVLNMAPSTSYACSCAEPGPVEEELERSAAVFRGEVKAVVDEKAGNAFQSSADRIAYIIKVDKIWKGIQETEVVVYSERDSASCGFNFAEGQEYLIYANQSGDELHVIICSRTADLFSAEEDLSILGEGEKPTKSVTIEPESLQEADWRTIDVLAVLILGLAVLGAYFVYRSRKN</sequence>
<dbReference type="GO" id="GO:0002020">
    <property type="term" value="F:protease binding"/>
    <property type="evidence" value="ECO:0007669"/>
    <property type="project" value="TreeGrafter"/>
</dbReference>
<keyword evidence="6" id="KW-1185">Reference proteome</keyword>
<keyword evidence="4" id="KW-0732">Signal</keyword>
<dbReference type="InterPro" id="IPR001820">
    <property type="entry name" value="TIMP"/>
</dbReference>
<dbReference type="SUPFAM" id="SSF50242">
    <property type="entry name" value="TIMP-like"/>
    <property type="match status" value="1"/>
</dbReference>
<gene>
    <name evidence="5" type="ORF">IEO70_16385</name>
</gene>
<evidence type="ECO:0000256" key="3">
    <source>
        <dbReference type="SAM" id="Phobius"/>
    </source>
</evidence>
<feature type="transmembrane region" description="Helical" evidence="3">
    <location>
        <begin position="171"/>
        <end position="188"/>
    </location>
</feature>
<comment type="caution">
    <text evidence="5">The sequence shown here is derived from an EMBL/GenBank/DDBJ whole genome shotgun (WGS) entry which is preliminary data.</text>
</comment>
<keyword evidence="3" id="KW-1133">Transmembrane helix</keyword>